<dbReference type="Proteomes" id="UP000238811">
    <property type="component" value="Unassembled WGS sequence"/>
</dbReference>
<dbReference type="EMBL" id="NXGD01000004">
    <property type="protein sequence ID" value="PRN00795.1"/>
    <property type="molecule type" value="Genomic_DNA"/>
</dbReference>
<organism evidence="1 2">
    <name type="scientific">Aliarcobacter cryaerophilus</name>
    <dbReference type="NCBI Taxonomy" id="28198"/>
    <lineage>
        <taxon>Bacteria</taxon>
        <taxon>Pseudomonadati</taxon>
        <taxon>Campylobacterota</taxon>
        <taxon>Epsilonproteobacteria</taxon>
        <taxon>Campylobacterales</taxon>
        <taxon>Arcobacteraceae</taxon>
        <taxon>Aliarcobacter</taxon>
    </lineage>
</organism>
<dbReference type="InterPro" id="IPR010982">
    <property type="entry name" value="Lambda_DNA-bd_dom_sf"/>
</dbReference>
<dbReference type="Gene3D" id="1.10.260.40">
    <property type="entry name" value="lambda repressor-like DNA-binding domains"/>
    <property type="match status" value="1"/>
</dbReference>
<name>A0A2S9TPN7_9BACT</name>
<protein>
    <submittedName>
        <fullName evidence="1">Uncharacterized protein</fullName>
    </submittedName>
</protein>
<gene>
    <name evidence="1" type="ORF">CJ668_04145</name>
</gene>
<evidence type="ECO:0000313" key="2">
    <source>
        <dbReference type="Proteomes" id="UP000238811"/>
    </source>
</evidence>
<reference evidence="1 2" key="1">
    <citation type="submission" date="2017-09" db="EMBL/GenBank/DDBJ databases">
        <title>Reassesment of A. cryaerophilus.</title>
        <authorList>
            <person name="Perez-Cataluna A."/>
            <person name="Collado L."/>
            <person name="Salgado O."/>
            <person name="Lefinanco V."/>
            <person name="Figueras M.J."/>
        </authorList>
    </citation>
    <scope>NUCLEOTIDE SEQUENCE [LARGE SCALE GENOMIC DNA]</scope>
    <source>
        <strain evidence="1 2">LMG 10229</strain>
    </source>
</reference>
<dbReference type="GO" id="GO:0003677">
    <property type="term" value="F:DNA binding"/>
    <property type="evidence" value="ECO:0007669"/>
    <property type="project" value="InterPro"/>
</dbReference>
<sequence length="136" mass="16027">MNEIEFYIEKLLNYFNVTTISDLAEVMEIKQSSISSWKIRNSISAIRKKCRELGIYKEIFGELNDFSNSNYNLNNHSSLIDNSTNKYISTQIINIPDNLIFELNSLFSRITDENLKKEISYKIEDFIIDIKKQIRE</sequence>
<dbReference type="AlphaFoldDB" id="A0A2S9TPN7"/>
<accession>A0A2S9TPN7</accession>
<evidence type="ECO:0000313" key="1">
    <source>
        <dbReference type="EMBL" id="PRN00795.1"/>
    </source>
</evidence>
<proteinExistence type="predicted"/>
<comment type="caution">
    <text evidence="1">The sequence shown here is derived from an EMBL/GenBank/DDBJ whole genome shotgun (WGS) entry which is preliminary data.</text>
</comment>